<organism evidence="2 3">
    <name type="scientific">Sulfidibacter corallicola</name>
    <dbReference type="NCBI Taxonomy" id="2818388"/>
    <lineage>
        <taxon>Bacteria</taxon>
        <taxon>Pseudomonadati</taxon>
        <taxon>Acidobacteriota</taxon>
        <taxon>Holophagae</taxon>
        <taxon>Acanthopleuribacterales</taxon>
        <taxon>Acanthopleuribacteraceae</taxon>
        <taxon>Sulfidibacter</taxon>
    </lineage>
</organism>
<feature type="compositionally biased region" description="Basic and acidic residues" evidence="1">
    <location>
        <begin position="38"/>
        <end position="50"/>
    </location>
</feature>
<keyword evidence="3" id="KW-1185">Reference proteome</keyword>
<accession>A0A8A4TJR1</accession>
<evidence type="ECO:0000313" key="2">
    <source>
        <dbReference type="EMBL" id="QTD49048.1"/>
    </source>
</evidence>
<gene>
    <name evidence="2" type="ORF">J3U87_25970</name>
</gene>
<proteinExistence type="predicted"/>
<evidence type="ECO:0000313" key="3">
    <source>
        <dbReference type="Proteomes" id="UP000663929"/>
    </source>
</evidence>
<reference evidence="2" key="1">
    <citation type="submission" date="2021-03" db="EMBL/GenBank/DDBJ databases">
        <title>Acanthopleuribacteraceae sp. M133.</title>
        <authorList>
            <person name="Wang G."/>
        </authorList>
    </citation>
    <scope>NUCLEOTIDE SEQUENCE</scope>
    <source>
        <strain evidence="2">M133</strain>
    </source>
</reference>
<evidence type="ECO:0000256" key="1">
    <source>
        <dbReference type="SAM" id="MobiDB-lite"/>
    </source>
</evidence>
<sequence length="95" mass="10579">MNDDGSCGEIGCLQQVSASKRGVVGHTTPDARVTQLHKPTESRNHRDDRGNIPMTFSGSAKIAEEMEIMPSYLSLEKHGKMQDGVWLLNLRKVER</sequence>
<feature type="region of interest" description="Disordered" evidence="1">
    <location>
        <begin position="18"/>
        <end position="53"/>
    </location>
</feature>
<dbReference type="EMBL" id="CP071793">
    <property type="protein sequence ID" value="QTD49048.1"/>
    <property type="molecule type" value="Genomic_DNA"/>
</dbReference>
<dbReference type="KEGG" id="scor:J3U87_25970"/>
<dbReference type="RefSeq" id="WP_237378694.1">
    <property type="nucleotide sequence ID" value="NZ_CP071793.1"/>
</dbReference>
<dbReference type="AlphaFoldDB" id="A0A8A4TJR1"/>
<name>A0A8A4TJR1_SULCO</name>
<protein>
    <submittedName>
        <fullName evidence="2">Uncharacterized protein</fullName>
    </submittedName>
</protein>
<dbReference type="Proteomes" id="UP000663929">
    <property type="component" value="Chromosome"/>
</dbReference>